<keyword evidence="2" id="KW-0833">Ubl conjugation pathway</keyword>
<feature type="region of interest" description="Disordered" evidence="4">
    <location>
        <begin position="1209"/>
        <end position="1244"/>
    </location>
</feature>
<evidence type="ECO:0000313" key="5">
    <source>
        <dbReference type="EMBL" id="KAF8821306.1"/>
    </source>
</evidence>
<name>A0ABQ7JBD9_9APIC</name>
<comment type="caution">
    <text evidence="5">The sequence shown here is derived from an EMBL/GenBank/DDBJ whole genome shotgun (WGS) entry which is preliminary data.</text>
</comment>
<accession>A0ABQ7JBD9</accession>
<proteinExistence type="inferred from homology"/>
<dbReference type="SMART" id="SM00320">
    <property type="entry name" value="WD40"/>
    <property type="match status" value="3"/>
</dbReference>
<comment type="pathway">
    <text evidence="1">Protein modification; protein ubiquitination.</text>
</comment>
<dbReference type="Proteomes" id="UP000823046">
    <property type="component" value="Unassembled WGS sequence"/>
</dbReference>
<comment type="similarity">
    <text evidence="3">Belongs to the WD repeat cdt2 family.</text>
</comment>
<protein>
    <submittedName>
        <fullName evidence="5">Uncharacterized protein</fullName>
    </submittedName>
</protein>
<organism evidence="5 6">
    <name type="scientific">Cardiosporidium cionae</name>
    <dbReference type="NCBI Taxonomy" id="476202"/>
    <lineage>
        <taxon>Eukaryota</taxon>
        <taxon>Sar</taxon>
        <taxon>Alveolata</taxon>
        <taxon>Apicomplexa</taxon>
        <taxon>Aconoidasida</taxon>
        <taxon>Nephromycida</taxon>
        <taxon>Cardiosporidium</taxon>
    </lineage>
</organism>
<evidence type="ECO:0000256" key="2">
    <source>
        <dbReference type="ARBA" id="ARBA00022786"/>
    </source>
</evidence>
<dbReference type="InterPro" id="IPR036322">
    <property type="entry name" value="WD40_repeat_dom_sf"/>
</dbReference>
<evidence type="ECO:0000256" key="3">
    <source>
        <dbReference type="ARBA" id="ARBA00038344"/>
    </source>
</evidence>
<reference evidence="5 6" key="1">
    <citation type="journal article" date="2020" name="bioRxiv">
        <title>Metabolic contributions of an alphaproteobacterial endosymbiont in the apicomplexan Cardiosporidium cionae.</title>
        <authorList>
            <person name="Hunter E.S."/>
            <person name="Paight C.J."/>
            <person name="Lane C.E."/>
        </authorList>
    </citation>
    <scope>NUCLEOTIDE SEQUENCE [LARGE SCALE GENOMIC DNA]</scope>
    <source>
        <strain evidence="5">ESH_2018</strain>
    </source>
</reference>
<dbReference type="SUPFAM" id="SSF50978">
    <property type="entry name" value="WD40 repeat-like"/>
    <property type="match status" value="1"/>
</dbReference>
<gene>
    <name evidence="5" type="ORF">IE077_002168</name>
</gene>
<keyword evidence="6" id="KW-1185">Reference proteome</keyword>
<sequence length="1409" mass="155842">MGAFSAFLTEKSSSSYGMKYEEWLQEILGNLHFTTLLSKRAVGADTAPSLTSRSFVTSIFNNCYEQYEHWFGGLPLAMNYSHHACEGRLLAVGSGDGRVQVIQTCDEYPLLEETRRIVAESQSHVSSITDLAFSPPSAAGRTDGDHSLFSASCDSYVVKFDLLADSIAWKLKAHMEWVKRIVFRPGDQIFFAFVFAFLLSNIVSIGDWLLQNEFWTCGSDGIIKRWDERIMDAAVQSLDVTDDSANFSPILRYDVDVQPTWEWQKQHVRFHERFKRKVLIGSKATSVAGLAFVRLDPPVLASCGASDGTVKLWDLRKTTPKRPTPLVKFFATLRTADMMKRSSTYSLSPLSLATSTQNRRGGRGRGILWMQSDQSAEHLALRTMEGVVLVYPCNRLLNKSVSDSRLSDGDRYQPIALLNTVDVEKRRVDYICTYLDVVCMNKLKYVEEKMQLYTELDRPALSGDGRFIALQGERGRQLYVFDLWNSQPEIPRFQMEWPNESAEHLEAISLAWGKACNTKQWAIGTKGGVIKIFHCGLPEEDYGCGVLEQQATLCKKDTSLHRLSETPLVEKSTFSQQYQCALDETGKPLGSLLGQMELLRFFDGDTTFWKPKSTVLDLTDEAFLQWQTRQTALKKAAIVRTLRGEEGDEAALVKRWQAPVETDAICHPPATPWKSWFPFLRCPPLDPYPEESQTMGKDIQAKQILGKAPHPGERGDPLTFSIASSSLAAHQDDVCPSLPCKEGQPCKFPFSNRSTHPLLRGLNGSNEARSATCDSNPLDEAMPFAMTLPDPPPVKETSCTHVDASPLAKQATERETTQIFRSRLSIVPRQSGDSTSSEDDLAAEDAVSWLFNEPPAFSMASQLPHERFTPTQGHAPKEHVVTPSRSADLADAPRCTPIFGAHAPFHGSAMGPIEATGQDVTSPHLSAVGTALEAYDMPSISQQLTQGRASVQTPIFDGFSPRLQIRRGQRTPLREDGRPMFSVYPYSQKSSSSSLASFVAPRPTGMRRFQPEERTRLPPLLETEASLEGTEMPPLCPSHSNPGHVDEAIHKPVAHSFPLSSAAMRVGVNPQKQVIPSLLLPQEPSTEPVETAFLSPMDEALLLPGWSTLCLGSAKALSCLPGAAISGNGDGNCLPGDKEHETASAYLFQGPATPCSPSSRDLNTAVSAVKALSNFPTDVPLLLKKRVTESVPPVATRKFRKQMAKKTFPLDHDTSDEHATSVLDDKELAMSSQSTGNEENRSPVRSAISINVEEDEAIHGDLDTHACFSTQISCIPSSESLYSTLPGFIPSLNGNFVGSLNGYAWQEGSLGLGYYKMTLIESNALSLERLLEINAPLIRSVLDQNYPEGYPGIDTHNGNTFERICTKTLKNPPRTKNKWNRERPKKQFILDGWVKAQKKVSFPETNADK</sequence>
<feature type="region of interest" description="Disordered" evidence="4">
    <location>
        <begin position="806"/>
        <end position="840"/>
    </location>
</feature>
<dbReference type="EMBL" id="JADAQX010000196">
    <property type="protein sequence ID" value="KAF8821306.1"/>
    <property type="molecule type" value="Genomic_DNA"/>
</dbReference>
<dbReference type="Gene3D" id="2.130.10.10">
    <property type="entry name" value="YVTN repeat-like/Quinoprotein amine dehydrogenase"/>
    <property type="match status" value="2"/>
</dbReference>
<dbReference type="InterPro" id="IPR001680">
    <property type="entry name" value="WD40_rpt"/>
</dbReference>
<dbReference type="InterPro" id="IPR051865">
    <property type="entry name" value="WD-repeat_CDT2_adapter"/>
</dbReference>
<feature type="compositionally biased region" description="Basic and acidic residues" evidence="4">
    <location>
        <begin position="1209"/>
        <end position="1228"/>
    </location>
</feature>
<dbReference type="PANTHER" id="PTHR22852:SF0">
    <property type="entry name" value="DENTICLELESS PROTEIN HOMOLOG"/>
    <property type="match status" value="1"/>
</dbReference>
<evidence type="ECO:0000256" key="4">
    <source>
        <dbReference type="SAM" id="MobiDB-lite"/>
    </source>
</evidence>
<evidence type="ECO:0000313" key="6">
    <source>
        <dbReference type="Proteomes" id="UP000823046"/>
    </source>
</evidence>
<evidence type="ECO:0000256" key="1">
    <source>
        <dbReference type="ARBA" id="ARBA00004906"/>
    </source>
</evidence>
<dbReference type="PANTHER" id="PTHR22852">
    <property type="entry name" value="LETHAL 2 DENTICLELESS PROTEIN RETINOIC ACID-REGULATED NUCLEAR MATRIX-ASSOCIATED PROTEIN"/>
    <property type="match status" value="1"/>
</dbReference>
<dbReference type="InterPro" id="IPR015943">
    <property type="entry name" value="WD40/YVTN_repeat-like_dom_sf"/>
</dbReference>